<dbReference type="AlphaFoldDB" id="A0A644V0M6"/>
<organism evidence="1">
    <name type="scientific">bioreactor metagenome</name>
    <dbReference type="NCBI Taxonomy" id="1076179"/>
    <lineage>
        <taxon>unclassified sequences</taxon>
        <taxon>metagenomes</taxon>
        <taxon>ecological metagenomes</taxon>
    </lineage>
</organism>
<proteinExistence type="predicted"/>
<gene>
    <name evidence="1" type="ORF">SDC9_30520</name>
</gene>
<dbReference type="EMBL" id="VSSQ01000191">
    <property type="protein sequence ID" value="MPL84555.1"/>
    <property type="molecule type" value="Genomic_DNA"/>
</dbReference>
<protein>
    <submittedName>
        <fullName evidence="1">Uncharacterized protein</fullName>
    </submittedName>
</protein>
<accession>A0A644V0M6</accession>
<comment type="caution">
    <text evidence="1">The sequence shown here is derived from an EMBL/GenBank/DDBJ whole genome shotgun (WGS) entry which is preliminary data.</text>
</comment>
<reference evidence="1" key="1">
    <citation type="submission" date="2019-08" db="EMBL/GenBank/DDBJ databases">
        <authorList>
            <person name="Kucharzyk K."/>
            <person name="Murdoch R.W."/>
            <person name="Higgins S."/>
            <person name="Loffler F."/>
        </authorList>
    </citation>
    <scope>NUCLEOTIDE SEQUENCE</scope>
</reference>
<name>A0A644V0M6_9ZZZZ</name>
<evidence type="ECO:0000313" key="1">
    <source>
        <dbReference type="EMBL" id="MPL84555.1"/>
    </source>
</evidence>
<sequence>MATDIKEGDVIANLEGWIIINDDTSTEDKDKAVCPIEKEQVTNYILKATKKAKGYTRNENLPMDNEIVKEAIETWTAGLLWNKKLRDQSIPDKSDKVIFRGDALIKEAKESLSKWILPEEDNSNNSNKGLVIGTTYISDD</sequence>